<dbReference type="Gene3D" id="3.40.50.2300">
    <property type="match status" value="1"/>
</dbReference>
<dbReference type="Pfam" id="PF01339">
    <property type="entry name" value="CheB_methylest"/>
    <property type="match status" value="1"/>
</dbReference>
<organism evidence="9 10">
    <name type="scientific">Neptuniibacter caesariensis</name>
    <dbReference type="NCBI Taxonomy" id="207954"/>
    <lineage>
        <taxon>Bacteria</taxon>
        <taxon>Pseudomonadati</taxon>
        <taxon>Pseudomonadota</taxon>
        <taxon>Gammaproteobacteria</taxon>
        <taxon>Oceanospirillales</taxon>
        <taxon>Oceanospirillaceae</taxon>
        <taxon>Neptuniibacter</taxon>
    </lineage>
</organism>
<dbReference type="SUPFAM" id="SSF52738">
    <property type="entry name" value="Methylesterase CheB, C-terminal domain"/>
    <property type="match status" value="1"/>
</dbReference>
<comment type="PTM">
    <text evidence="4">Phosphorylated by CheA. Phosphorylation of the N-terminal regulatory domain activates the methylesterase activity.</text>
</comment>
<dbReference type="CDD" id="cd16432">
    <property type="entry name" value="CheB_Rec"/>
    <property type="match status" value="1"/>
</dbReference>
<keyword evidence="1 4" id="KW-0145">Chemotaxis</keyword>
<dbReference type="InterPro" id="IPR011006">
    <property type="entry name" value="CheY-like_superfamily"/>
</dbReference>
<dbReference type="PROSITE" id="PS50122">
    <property type="entry name" value="CHEB"/>
    <property type="match status" value="1"/>
</dbReference>
<sequence>MPVKVLIVDDSAFFRKRISDLLSGDDRIEVVGSAFDGRDGVDKARLLKPDLITMDVEMPQMNGIEAVRLIMRECPTNILMLSSLTHEGAQVTLQALEAGALDYLSKDMRAWIEHSASLEKQLRDKVVAMGCSPHARLRSSFIPAPGKETGRGKSMVFRPDTARAEQKFRSSSASATIASPELPDAAFERKKPPVSSVRKGAAVKTRVTSGTEVKTSQVHNRGRKARVPSDCKVVVIGSSTGGPAALQQILTQLPANYPHPILLIQHMPKTFTSVFAVRLNQQCNIQVKEAEDGDRLEPGVALLSPGGHQMIIDPRTHDKVRVMPGDERLTYKPSVDVTFASVAKSFGKKVLAVVLTGMGADGCDGAKLLRQKGATVWAQNKESCTIYGMPQAIVNAGLANEVLDLSDFANALASG</sequence>
<dbReference type="InterPro" id="IPR001789">
    <property type="entry name" value="Sig_transdc_resp-reg_receiver"/>
</dbReference>
<dbReference type="Gene3D" id="3.40.50.180">
    <property type="entry name" value="Methylesterase CheB, C-terminal domain"/>
    <property type="match status" value="1"/>
</dbReference>
<feature type="modified residue" description="4-aspartylphosphate" evidence="4 6">
    <location>
        <position position="55"/>
    </location>
</feature>
<dbReference type="EC" id="3.1.1.61" evidence="4"/>
<dbReference type="PANTHER" id="PTHR42872:SF3">
    <property type="entry name" value="PROTEIN-GLUTAMATE METHYLESTERASE_PROTEIN-GLUTAMINE GLUTAMINASE 1"/>
    <property type="match status" value="1"/>
</dbReference>
<evidence type="ECO:0000256" key="6">
    <source>
        <dbReference type="PROSITE-ProRule" id="PRU00169"/>
    </source>
</evidence>
<dbReference type="NCBIfam" id="NF001965">
    <property type="entry name" value="PRK00742.1"/>
    <property type="match status" value="1"/>
</dbReference>
<dbReference type="InterPro" id="IPR000673">
    <property type="entry name" value="Sig_transdc_resp-reg_Me-estase"/>
</dbReference>
<dbReference type="HAMAP" id="MF_00099">
    <property type="entry name" value="CheB_chemtxs"/>
    <property type="match status" value="1"/>
</dbReference>
<keyword evidence="2 4" id="KW-0378">Hydrolase</keyword>
<dbReference type="SUPFAM" id="SSF52172">
    <property type="entry name" value="CheY-like"/>
    <property type="match status" value="1"/>
</dbReference>
<dbReference type="PANTHER" id="PTHR42872">
    <property type="entry name" value="PROTEIN-GLUTAMATE METHYLESTERASE/PROTEIN-GLUTAMINE GLUTAMINASE"/>
    <property type="match status" value="1"/>
</dbReference>
<gene>
    <name evidence="4" type="primary">cheB</name>
    <name evidence="9" type="ORF">CSA60_03055</name>
</gene>
<evidence type="ECO:0000259" key="8">
    <source>
        <dbReference type="PROSITE" id="PS50122"/>
    </source>
</evidence>
<comment type="subcellular location">
    <subcellularLocation>
        <location evidence="4">Cytoplasm</location>
    </subcellularLocation>
</comment>
<dbReference type="InterPro" id="IPR008248">
    <property type="entry name" value="CheB-like"/>
</dbReference>
<feature type="domain" description="CheB-type methylesterase" evidence="8">
    <location>
        <begin position="228"/>
        <end position="415"/>
    </location>
</feature>
<keyword evidence="4" id="KW-0963">Cytoplasm</keyword>
<dbReference type="Proteomes" id="UP000243469">
    <property type="component" value="Unassembled WGS sequence"/>
</dbReference>
<feature type="active site" evidence="4 5">
    <location>
        <position position="266"/>
    </location>
</feature>
<dbReference type="PROSITE" id="PS50110">
    <property type="entry name" value="RESPONSE_REGULATORY"/>
    <property type="match status" value="1"/>
</dbReference>
<dbReference type="InterPro" id="IPR035909">
    <property type="entry name" value="CheB_C"/>
</dbReference>
<comment type="catalytic activity">
    <reaction evidence="4">
        <text>L-glutaminyl-[protein] + H2O = L-glutamyl-[protein] + NH4(+)</text>
        <dbReference type="Rhea" id="RHEA:16441"/>
        <dbReference type="Rhea" id="RHEA-COMP:10207"/>
        <dbReference type="Rhea" id="RHEA-COMP:10208"/>
        <dbReference type="ChEBI" id="CHEBI:15377"/>
        <dbReference type="ChEBI" id="CHEBI:28938"/>
        <dbReference type="ChEBI" id="CHEBI:29973"/>
        <dbReference type="ChEBI" id="CHEBI:30011"/>
        <dbReference type="EC" id="3.5.1.44"/>
    </reaction>
</comment>
<dbReference type="EC" id="3.5.1.44" evidence="4"/>
<dbReference type="Pfam" id="PF00072">
    <property type="entry name" value="Response_reg"/>
    <property type="match status" value="1"/>
</dbReference>
<dbReference type="AlphaFoldDB" id="A0A2G6JM96"/>
<protein>
    <recommendedName>
        <fullName evidence="4">Protein-glutamate methylesterase/protein-glutamine glutaminase</fullName>
        <ecNumber evidence="4">3.1.1.61</ecNumber>
        <ecNumber evidence="4">3.5.1.44</ecNumber>
    </recommendedName>
</protein>
<dbReference type="GO" id="GO:0000156">
    <property type="term" value="F:phosphorelay response regulator activity"/>
    <property type="evidence" value="ECO:0007669"/>
    <property type="project" value="InterPro"/>
</dbReference>
<feature type="active site" evidence="4 5">
    <location>
        <position position="361"/>
    </location>
</feature>
<name>A0A2G6JM96_NEPCE</name>
<dbReference type="GO" id="GO:0005737">
    <property type="term" value="C:cytoplasm"/>
    <property type="evidence" value="ECO:0007669"/>
    <property type="project" value="UniProtKB-SubCell"/>
</dbReference>
<dbReference type="CDD" id="cd17541">
    <property type="entry name" value="REC_CheB-like"/>
    <property type="match status" value="1"/>
</dbReference>
<dbReference type="GO" id="GO:0008984">
    <property type="term" value="F:protein-glutamate methylesterase activity"/>
    <property type="evidence" value="ECO:0007669"/>
    <property type="project" value="UniProtKB-UniRule"/>
</dbReference>
<evidence type="ECO:0000256" key="4">
    <source>
        <dbReference type="HAMAP-Rule" id="MF_00099"/>
    </source>
</evidence>
<evidence type="ECO:0000256" key="3">
    <source>
        <dbReference type="ARBA" id="ARBA00048267"/>
    </source>
</evidence>
<comment type="catalytic activity">
    <reaction evidence="3 4">
        <text>[protein]-L-glutamate 5-O-methyl ester + H2O = L-glutamyl-[protein] + methanol + H(+)</text>
        <dbReference type="Rhea" id="RHEA:23236"/>
        <dbReference type="Rhea" id="RHEA-COMP:10208"/>
        <dbReference type="Rhea" id="RHEA-COMP:10311"/>
        <dbReference type="ChEBI" id="CHEBI:15377"/>
        <dbReference type="ChEBI" id="CHEBI:15378"/>
        <dbReference type="ChEBI" id="CHEBI:17790"/>
        <dbReference type="ChEBI" id="CHEBI:29973"/>
        <dbReference type="ChEBI" id="CHEBI:82795"/>
        <dbReference type="EC" id="3.1.1.61"/>
    </reaction>
</comment>
<evidence type="ECO:0000256" key="1">
    <source>
        <dbReference type="ARBA" id="ARBA00022500"/>
    </source>
</evidence>
<evidence type="ECO:0000256" key="5">
    <source>
        <dbReference type="PROSITE-ProRule" id="PRU00050"/>
    </source>
</evidence>
<evidence type="ECO:0000256" key="2">
    <source>
        <dbReference type="ARBA" id="ARBA00022801"/>
    </source>
</evidence>
<evidence type="ECO:0000313" key="10">
    <source>
        <dbReference type="Proteomes" id="UP000243469"/>
    </source>
</evidence>
<dbReference type="GO" id="GO:0006935">
    <property type="term" value="P:chemotaxis"/>
    <property type="evidence" value="ECO:0007669"/>
    <property type="project" value="UniProtKB-UniRule"/>
</dbReference>
<accession>A0A2G6JM96</accession>
<dbReference type="EMBL" id="PDSH01000016">
    <property type="protein sequence ID" value="PIE24538.1"/>
    <property type="molecule type" value="Genomic_DNA"/>
</dbReference>
<evidence type="ECO:0000313" key="9">
    <source>
        <dbReference type="EMBL" id="PIE24538.1"/>
    </source>
</evidence>
<keyword evidence="4 6" id="KW-0597">Phosphoprotein</keyword>
<comment type="domain">
    <text evidence="4">Contains a C-terminal catalytic domain, and an N-terminal region which modulates catalytic activity.</text>
</comment>
<proteinExistence type="inferred from homology"/>
<dbReference type="SMART" id="SM00448">
    <property type="entry name" value="REC"/>
    <property type="match status" value="1"/>
</dbReference>
<comment type="caution">
    <text evidence="9">The sequence shown here is derived from an EMBL/GenBank/DDBJ whole genome shotgun (WGS) entry which is preliminary data.</text>
</comment>
<feature type="domain" description="Response regulatory" evidence="7">
    <location>
        <begin position="4"/>
        <end position="121"/>
    </location>
</feature>
<comment type="function">
    <text evidence="4">Involved in chemotaxis. Part of a chemotaxis signal transduction system that modulates chemotaxis in response to various stimuli. Catalyzes the demethylation of specific methylglutamate residues introduced into the chemoreceptors (methyl-accepting chemotaxis proteins or MCP) by CheR. Also mediates the irreversible deamidation of specific glutamine residues to glutamic acid.</text>
</comment>
<dbReference type="GO" id="GO:0050568">
    <property type="term" value="F:protein-glutamine glutaminase activity"/>
    <property type="evidence" value="ECO:0007669"/>
    <property type="project" value="UniProtKB-UniRule"/>
</dbReference>
<comment type="similarity">
    <text evidence="4">Belongs to the CheB family.</text>
</comment>
<reference evidence="9 10" key="1">
    <citation type="submission" date="2017-10" db="EMBL/GenBank/DDBJ databases">
        <title>Novel microbial diversity and functional potential in the marine mammal oral microbiome.</title>
        <authorList>
            <person name="Dudek N.K."/>
            <person name="Sun C.L."/>
            <person name="Burstein D."/>
            <person name="Kantor R.S."/>
            <person name="Aliaga Goltsman D.S."/>
            <person name="Bik E.M."/>
            <person name="Thomas B.C."/>
            <person name="Banfield J.F."/>
            <person name="Relman D.A."/>
        </authorList>
    </citation>
    <scope>NUCLEOTIDE SEQUENCE [LARGE SCALE GENOMIC DNA]</scope>
    <source>
        <strain evidence="9">DOLJORAL78_47_21</strain>
    </source>
</reference>
<feature type="active site" evidence="4 5">
    <location>
        <position position="239"/>
    </location>
</feature>
<evidence type="ECO:0000259" key="7">
    <source>
        <dbReference type="PROSITE" id="PS50110"/>
    </source>
</evidence>